<dbReference type="InterPro" id="IPR029048">
    <property type="entry name" value="HSP70_C_sf"/>
</dbReference>
<comment type="caution">
    <text evidence="3">The sequence shown here is derived from an EMBL/GenBank/DDBJ whole genome shotgun (WGS) entry which is preliminary data.</text>
</comment>
<dbReference type="Gene3D" id="3.30.30.30">
    <property type="match status" value="1"/>
</dbReference>
<dbReference type="GeneID" id="94836103"/>
<dbReference type="SUPFAM" id="SSF100920">
    <property type="entry name" value="Heat shock protein 70kD (HSP70), peptide-binding domain"/>
    <property type="match status" value="1"/>
</dbReference>
<evidence type="ECO:0000256" key="1">
    <source>
        <dbReference type="ARBA" id="ARBA00022741"/>
    </source>
</evidence>
<dbReference type="InterPro" id="IPR013126">
    <property type="entry name" value="Hsp_70_fam"/>
</dbReference>
<dbReference type="InterPro" id="IPR043129">
    <property type="entry name" value="ATPase_NBD"/>
</dbReference>
<dbReference type="EMBL" id="MLAK01000614">
    <property type="protein sequence ID" value="OHT10381.1"/>
    <property type="molecule type" value="Genomic_DNA"/>
</dbReference>
<sequence>MAKVAGIDFGDQYCVIGIYRNNGVDIITNQCSNRLTPTMVTYTDSRRFAGETSQQQQMQYVNCTFTHLKRLLALPYDSRRCDELKESLPFELVPQNLYTAIQVTHGEEKKVISPEQCVGYLIKELAKIVKNHEPNVEKYVISVPQCWTEIQRRSLLNSTKLAGINCISLLNSNTAAALCYYKNHEKKFSASKPTYTVFIDVGNSAMNVALVNFKTNKIEMVSYASDTNLGGSHYNKPFADYLLDQVKSKYKIDPSQSQRAFLRFLDAVEKTKRNLSVNKVVQFEVHSIMGIDISFPVQREKFEEVIKPLVRNIPKLLDKCITPSKVRKNEILDIEILGGGSRVVAVKEIITNYFKKPPSASLNLEECFAIGCTIFANFLDQKMSREFFIQDILPYDITVEWLENGSEKSKELFRAISPLISKKKFDVRVTNTLIINVTSRGIVIGNLEVNTNSKVSKIVSITGSIDKNGIISFTASEAASSIKYIDENHISSDTMKKYKEIEAKMELQDKEQEQIDNIRNSLESELFICKNFIERDFPENFSNTDLQKGNEILLKIQLWFEENEFDRLPVNEYQLRINQLKAVFEPVQKRHRLYVEIDDKIGELKKLANTVFMKYKNDPQHRMAIQEILDSVRALDTSPRCVDPPYDIYEIEARLFSLQ</sequence>
<dbReference type="RefSeq" id="XP_068363517.1">
    <property type="nucleotide sequence ID" value="XM_068501399.1"/>
</dbReference>
<dbReference type="GO" id="GO:0005829">
    <property type="term" value="C:cytosol"/>
    <property type="evidence" value="ECO:0007669"/>
    <property type="project" value="TreeGrafter"/>
</dbReference>
<reference evidence="3" key="1">
    <citation type="submission" date="2016-10" db="EMBL/GenBank/DDBJ databases">
        <authorList>
            <person name="Benchimol M."/>
            <person name="Almeida L.G."/>
            <person name="Vasconcelos A.T."/>
            <person name="Perreira-Neves A."/>
            <person name="Rosa I.A."/>
            <person name="Tasca T."/>
            <person name="Bogo M.R."/>
            <person name="de Souza W."/>
        </authorList>
    </citation>
    <scope>NUCLEOTIDE SEQUENCE [LARGE SCALE GENOMIC DNA]</scope>
    <source>
        <strain evidence="3">K</strain>
    </source>
</reference>
<dbReference type="InterPro" id="IPR029047">
    <property type="entry name" value="HSP70_peptide-bd_sf"/>
</dbReference>
<organism evidence="3 4">
    <name type="scientific">Tritrichomonas foetus</name>
    <dbReference type="NCBI Taxonomy" id="1144522"/>
    <lineage>
        <taxon>Eukaryota</taxon>
        <taxon>Metamonada</taxon>
        <taxon>Parabasalia</taxon>
        <taxon>Tritrichomonadida</taxon>
        <taxon>Tritrichomonadidae</taxon>
        <taxon>Tritrichomonas</taxon>
    </lineage>
</organism>
<keyword evidence="1" id="KW-0547">Nucleotide-binding</keyword>
<dbReference type="Pfam" id="PF00012">
    <property type="entry name" value="HSP70"/>
    <property type="match status" value="1"/>
</dbReference>
<dbReference type="GO" id="GO:0140662">
    <property type="term" value="F:ATP-dependent protein folding chaperone"/>
    <property type="evidence" value="ECO:0007669"/>
    <property type="project" value="InterPro"/>
</dbReference>
<gene>
    <name evidence="3" type="ORF">TRFO_20440</name>
</gene>
<evidence type="ECO:0000256" key="2">
    <source>
        <dbReference type="ARBA" id="ARBA00022840"/>
    </source>
</evidence>
<proteinExistence type="predicted"/>
<dbReference type="Proteomes" id="UP000179807">
    <property type="component" value="Unassembled WGS sequence"/>
</dbReference>
<dbReference type="GO" id="GO:0005634">
    <property type="term" value="C:nucleus"/>
    <property type="evidence" value="ECO:0007669"/>
    <property type="project" value="TreeGrafter"/>
</dbReference>
<dbReference type="Gene3D" id="3.30.420.40">
    <property type="match status" value="2"/>
</dbReference>
<evidence type="ECO:0000313" key="3">
    <source>
        <dbReference type="EMBL" id="OHT10381.1"/>
    </source>
</evidence>
<dbReference type="GO" id="GO:0005524">
    <property type="term" value="F:ATP binding"/>
    <property type="evidence" value="ECO:0007669"/>
    <property type="project" value="UniProtKB-KW"/>
</dbReference>
<dbReference type="Gene3D" id="1.20.1270.10">
    <property type="match status" value="1"/>
</dbReference>
<dbReference type="VEuPathDB" id="TrichDB:TRFO_20440"/>
<dbReference type="PANTHER" id="PTHR45639">
    <property type="entry name" value="HSC70CB, ISOFORM G-RELATED"/>
    <property type="match status" value="1"/>
</dbReference>
<dbReference type="OrthoDB" id="434160at2759"/>
<evidence type="ECO:0000313" key="4">
    <source>
        <dbReference type="Proteomes" id="UP000179807"/>
    </source>
</evidence>
<name>A0A1J4KLY1_9EUKA</name>
<dbReference type="Gene3D" id="3.90.640.10">
    <property type="entry name" value="Actin, Chain A, domain 4"/>
    <property type="match status" value="1"/>
</dbReference>
<keyword evidence="2" id="KW-0067">ATP-binding</keyword>
<accession>A0A1J4KLY1</accession>
<dbReference type="PANTHER" id="PTHR45639:SF4">
    <property type="entry name" value="HSC70CB, ISOFORM G"/>
    <property type="match status" value="1"/>
</dbReference>
<protein>
    <submittedName>
        <fullName evidence="3">DnaK protein</fullName>
    </submittedName>
</protein>
<dbReference type="FunFam" id="3.90.640.10:FF:000003">
    <property type="entry name" value="Molecular chaperone DnaK"/>
    <property type="match status" value="1"/>
</dbReference>
<dbReference type="AlphaFoldDB" id="A0A1J4KLY1"/>
<keyword evidence="4" id="KW-1185">Reference proteome</keyword>
<dbReference type="PRINTS" id="PR00301">
    <property type="entry name" value="HEATSHOCK70"/>
</dbReference>
<dbReference type="SUPFAM" id="SSF53067">
    <property type="entry name" value="Actin-like ATPase domain"/>
    <property type="match status" value="2"/>
</dbReference>